<dbReference type="Proteomes" id="UP000198885">
    <property type="component" value="Unassembled WGS sequence"/>
</dbReference>
<gene>
    <name evidence="2" type="ORF">SAMN04490244_104196</name>
</gene>
<evidence type="ECO:0000259" key="1">
    <source>
        <dbReference type="Pfam" id="PF13649"/>
    </source>
</evidence>
<keyword evidence="2" id="KW-0808">Transferase</keyword>
<dbReference type="Gene3D" id="3.40.50.150">
    <property type="entry name" value="Vaccinia Virus protein VP39"/>
    <property type="match status" value="1"/>
</dbReference>
<dbReference type="CDD" id="cd02440">
    <property type="entry name" value="AdoMet_MTases"/>
    <property type="match status" value="1"/>
</dbReference>
<dbReference type="GO" id="GO:0008168">
    <property type="term" value="F:methyltransferase activity"/>
    <property type="evidence" value="ECO:0007669"/>
    <property type="project" value="UniProtKB-KW"/>
</dbReference>
<evidence type="ECO:0000313" key="3">
    <source>
        <dbReference type="Proteomes" id="UP000198885"/>
    </source>
</evidence>
<keyword evidence="2" id="KW-0489">Methyltransferase</keyword>
<name>A0A1H9THE6_9RHOB</name>
<proteinExistence type="predicted"/>
<dbReference type="InterPro" id="IPR041698">
    <property type="entry name" value="Methyltransf_25"/>
</dbReference>
<accession>A0A1H9THE6</accession>
<reference evidence="2 3" key="1">
    <citation type="submission" date="2016-10" db="EMBL/GenBank/DDBJ databases">
        <authorList>
            <person name="de Groot N.N."/>
        </authorList>
    </citation>
    <scope>NUCLEOTIDE SEQUENCE [LARGE SCALE GENOMIC DNA]</scope>
    <source>
        <strain evidence="2 3">DSM 23042</strain>
    </source>
</reference>
<dbReference type="EMBL" id="FOGU01000004">
    <property type="protein sequence ID" value="SER96760.1"/>
    <property type="molecule type" value="Genomic_DNA"/>
</dbReference>
<dbReference type="OrthoDB" id="9808480at2"/>
<protein>
    <submittedName>
        <fullName evidence="2">Methyltransferase domain-containing protein</fullName>
    </submittedName>
</protein>
<dbReference type="GO" id="GO:0032259">
    <property type="term" value="P:methylation"/>
    <property type="evidence" value="ECO:0007669"/>
    <property type="project" value="UniProtKB-KW"/>
</dbReference>
<dbReference type="InterPro" id="IPR029063">
    <property type="entry name" value="SAM-dependent_MTases_sf"/>
</dbReference>
<feature type="domain" description="Methyltransferase" evidence="1">
    <location>
        <begin position="37"/>
        <end position="126"/>
    </location>
</feature>
<dbReference type="AlphaFoldDB" id="A0A1H9THE6"/>
<organism evidence="2 3">
    <name type="scientific">Tranquillimonas rosea</name>
    <dbReference type="NCBI Taxonomy" id="641238"/>
    <lineage>
        <taxon>Bacteria</taxon>
        <taxon>Pseudomonadati</taxon>
        <taxon>Pseudomonadota</taxon>
        <taxon>Alphaproteobacteria</taxon>
        <taxon>Rhodobacterales</taxon>
        <taxon>Roseobacteraceae</taxon>
        <taxon>Tranquillimonas</taxon>
    </lineage>
</organism>
<evidence type="ECO:0000313" key="2">
    <source>
        <dbReference type="EMBL" id="SER96760.1"/>
    </source>
</evidence>
<dbReference type="SUPFAM" id="SSF53335">
    <property type="entry name" value="S-adenosyl-L-methionine-dependent methyltransferases"/>
    <property type="match status" value="1"/>
</dbReference>
<sequence length="235" mass="25417">MDAFFNLHDGLPREGPGDRESLDWALSRAAIPRDAAILDAGCGPGADIAGLLDHAPEGRVLALDTHAPFIAAVERGFGDDPRVTARCGDMLAATGPFDLIWCAGAIYGPGVEAALSAWAPQMRAGGTIAFSQLIWRVPEPPDAVRRTFAEVPRIGELTDLVAQVERAGWRVQAERVLPDAAWETYYRPLETRVQQKRLGASPELRDAIAATEAEIALWRRHRDSFGYAQIVAAAP</sequence>
<keyword evidence="3" id="KW-1185">Reference proteome</keyword>
<dbReference type="Pfam" id="PF13649">
    <property type="entry name" value="Methyltransf_25"/>
    <property type="match status" value="1"/>
</dbReference>
<dbReference type="STRING" id="641238.SAMN04490244_104196"/>
<dbReference type="RefSeq" id="WP_092691714.1">
    <property type="nucleotide sequence ID" value="NZ_FOGU01000004.1"/>
</dbReference>